<evidence type="ECO:0000313" key="3">
    <source>
        <dbReference type="Proteomes" id="UP000663852"/>
    </source>
</evidence>
<keyword evidence="1" id="KW-0732">Signal</keyword>
<dbReference type="Proteomes" id="UP000663852">
    <property type="component" value="Unassembled WGS sequence"/>
</dbReference>
<organism evidence="2 3">
    <name type="scientific">Adineta ricciae</name>
    <name type="common">Rotifer</name>
    <dbReference type="NCBI Taxonomy" id="249248"/>
    <lineage>
        <taxon>Eukaryota</taxon>
        <taxon>Metazoa</taxon>
        <taxon>Spiralia</taxon>
        <taxon>Gnathifera</taxon>
        <taxon>Rotifera</taxon>
        <taxon>Eurotatoria</taxon>
        <taxon>Bdelloidea</taxon>
        <taxon>Adinetida</taxon>
        <taxon>Adinetidae</taxon>
        <taxon>Adineta</taxon>
    </lineage>
</organism>
<protein>
    <submittedName>
        <fullName evidence="2">Uncharacterized protein</fullName>
    </submittedName>
</protein>
<dbReference type="EMBL" id="CAJNOJ010000347">
    <property type="protein sequence ID" value="CAF1411503.1"/>
    <property type="molecule type" value="Genomic_DNA"/>
</dbReference>
<sequence>MVVNWKLPMFSVTKLFVLIMLTTSVDSQVVIRKTPYDLMDRNNSYWVMKVNQMVARPSFPANISFRTFNGPVVYNIDCSTSSNVLYINDEIIFLTSYNWTIGVTYYVMLDEGVLFATRCQNSSTHQTYDFWPVRVVVPSNG</sequence>
<evidence type="ECO:0000256" key="1">
    <source>
        <dbReference type="SAM" id="SignalP"/>
    </source>
</evidence>
<feature type="chain" id="PRO_5032810183" evidence="1">
    <location>
        <begin position="28"/>
        <end position="141"/>
    </location>
</feature>
<comment type="caution">
    <text evidence="2">The sequence shown here is derived from an EMBL/GenBank/DDBJ whole genome shotgun (WGS) entry which is preliminary data.</text>
</comment>
<feature type="signal peptide" evidence="1">
    <location>
        <begin position="1"/>
        <end position="27"/>
    </location>
</feature>
<evidence type="ECO:0000313" key="2">
    <source>
        <dbReference type="EMBL" id="CAF1411503.1"/>
    </source>
</evidence>
<name>A0A815LSB7_ADIRI</name>
<proteinExistence type="predicted"/>
<dbReference type="AlphaFoldDB" id="A0A815LSB7"/>
<accession>A0A815LSB7</accession>
<gene>
    <name evidence="2" type="ORF">EDS130_LOCUS36764</name>
</gene>
<reference evidence="2" key="1">
    <citation type="submission" date="2021-02" db="EMBL/GenBank/DDBJ databases">
        <authorList>
            <person name="Nowell W R."/>
        </authorList>
    </citation>
    <scope>NUCLEOTIDE SEQUENCE</scope>
</reference>